<dbReference type="GO" id="GO:0008033">
    <property type="term" value="P:tRNA processing"/>
    <property type="evidence" value="ECO:0007669"/>
    <property type="project" value="UniProtKB-KW"/>
</dbReference>
<sequence>MDIKELAAKYIKCHNNPLNKIDLPTSKLFLEDPKDQKLNKEKYQNILKDTLDYVRVDRRCTRSKGEWIEDLNLCKVSKLVGSLLKNFGFQDKTGIYFLPEEALFLMEHNKLEMTYKEKPISLCGAYNILLKTCSLRKYRVYKKLVGQGFKLLNKKAIRKFYCQTKKKSDNRNLVAQKRKNDSETSEHVRSAKIQKINVLSKSSCNKKDNEKIYNVQSNSCNLSTKIFDRLRETAPKLLIPEHSSKPPDYFGFLPSSMSKHKHEFNLYVREELRPNDFNNLTDVPNVIALCTNDNIAFYRFPNVNIPIMN</sequence>
<comment type="caution">
    <text evidence="4">The sequence shown here is derived from an EMBL/GenBank/DDBJ whole genome shotgun (WGS) entry which is preliminary data.</text>
</comment>
<dbReference type="PANTHER" id="PTHR21027">
    <property type="entry name" value="TRNA-SPLICING ENDONUCLEASE SUBUNIT SEN54"/>
    <property type="match status" value="1"/>
</dbReference>
<accession>A0ABD2N1X7</accession>
<dbReference type="Proteomes" id="UP001516400">
    <property type="component" value="Unassembled WGS sequence"/>
</dbReference>
<proteinExistence type="inferred from homology"/>
<dbReference type="EMBL" id="JABFTP020000062">
    <property type="protein sequence ID" value="KAL3272467.1"/>
    <property type="molecule type" value="Genomic_DNA"/>
</dbReference>
<reference evidence="4 5" key="1">
    <citation type="journal article" date="2021" name="BMC Biol.">
        <title>Horizontally acquired antibacterial genes associated with adaptive radiation of ladybird beetles.</title>
        <authorList>
            <person name="Li H.S."/>
            <person name="Tang X.F."/>
            <person name="Huang Y.H."/>
            <person name="Xu Z.Y."/>
            <person name="Chen M.L."/>
            <person name="Du X.Y."/>
            <person name="Qiu B.Y."/>
            <person name="Chen P.T."/>
            <person name="Zhang W."/>
            <person name="Slipinski A."/>
            <person name="Escalona H.E."/>
            <person name="Waterhouse R.M."/>
            <person name="Zwick A."/>
            <person name="Pang H."/>
        </authorList>
    </citation>
    <scope>NUCLEOTIDE SEQUENCE [LARGE SCALE GENOMIC DNA]</scope>
    <source>
        <strain evidence="4">SYSU2018</strain>
    </source>
</reference>
<name>A0ABD2N1X7_9CUCU</name>
<dbReference type="Pfam" id="PF12928">
    <property type="entry name" value="tRNA_int_end_N2"/>
    <property type="match status" value="1"/>
</dbReference>
<comment type="similarity">
    <text evidence="1">Belongs to the SEN54 family.</text>
</comment>
<feature type="domain" description="tRNA-splicing endonuclease subunit Sen54 N-terminal" evidence="3">
    <location>
        <begin position="49"/>
        <end position="115"/>
    </location>
</feature>
<keyword evidence="5" id="KW-1185">Reference proteome</keyword>
<dbReference type="InterPro" id="IPR024336">
    <property type="entry name" value="tRNA_splic_suSen54_N"/>
</dbReference>
<evidence type="ECO:0000313" key="5">
    <source>
        <dbReference type="Proteomes" id="UP001516400"/>
    </source>
</evidence>
<keyword evidence="2" id="KW-0819">tRNA processing</keyword>
<dbReference type="InterPro" id="IPR024337">
    <property type="entry name" value="tRNA_splic_suSen54"/>
</dbReference>
<dbReference type="PANTHER" id="PTHR21027:SF1">
    <property type="entry name" value="TRNA-SPLICING ENDONUCLEASE SUBUNIT SEN54"/>
    <property type="match status" value="1"/>
</dbReference>
<evidence type="ECO:0000259" key="3">
    <source>
        <dbReference type="Pfam" id="PF12928"/>
    </source>
</evidence>
<gene>
    <name evidence="4" type="ORF">HHI36_013947</name>
</gene>
<evidence type="ECO:0000256" key="1">
    <source>
        <dbReference type="ARBA" id="ARBA00005736"/>
    </source>
</evidence>
<evidence type="ECO:0000313" key="4">
    <source>
        <dbReference type="EMBL" id="KAL3272467.1"/>
    </source>
</evidence>
<dbReference type="AlphaFoldDB" id="A0ABD2N1X7"/>
<evidence type="ECO:0000256" key="2">
    <source>
        <dbReference type="ARBA" id="ARBA00022694"/>
    </source>
</evidence>
<protein>
    <recommendedName>
        <fullName evidence="3">tRNA-splicing endonuclease subunit Sen54 N-terminal domain-containing protein</fullName>
    </recommendedName>
</protein>
<organism evidence="4 5">
    <name type="scientific">Cryptolaemus montrouzieri</name>
    <dbReference type="NCBI Taxonomy" id="559131"/>
    <lineage>
        <taxon>Eukaryota</taxon>
        <taxon>Metazoa</taxon>
        <taxon>Ecdysozoa</taxon>
        <taxon>Arthropoda</taxon>
        <taxon>Hexapoda</taxon>
        <taxon>Insecta</taxon>
        <taxon>Pterygota</taxon>
        <taxon>Neoptera</taxon>
        <taxon>Endopterygota</taxon>
        <taxon>Coleoptera</taxon>
        <taxon>Polyphaga</taxon>
        <taxon>Cucujiformia</taxon>
        <taxon>Coccinelloidea</taxon>
        <taxon>Coccinellidae</taxon>
        <taxon>Scymninae</taxon>
        <taxon>Scymnini</taxon>
        <taxon>Cryptolaemus</taxon>
    </lineage>
</organism>